<gene>
    <name evidence="1" type="ORF">D9758_006147</name>
</gene>
<keyword evidence="2" id="KW-1185">Reference proteome</keyword>
<reference evidence="1 2" key="1">
    <citation type="journal article" date="2020" name="ISME J.">
        <title>Uncovering the hidden diversity of litter-decomposition mechanisms in mushroom-forming fungi.</title>
        <authorList>
            <person name="Floudas D."/>
            <person name="Bentzer J."/>
            <person name="Ahren D."/>
            <person name="Johansson T."/>
            <person name="Persson P."/>
            <person name="Tunlid A."/>
        </authorList>
    </citation>
    <scope>NUCLEOTIDE SEQUENCE [LARGE SCALE GENOMIC DNA]</scope>
    <source>
        <strain evidence="1 2">CBS 291.85</strain>
    </source>
</reference>
<name>A0A8H5LL18_9AGAR</name>
<proteinExistence type="predicted"/>
<dbReference type="OrthoDB" id="3265815at2759"/>
<dbReference type="Proteomes" id="UP000559256">
    <property type="component" value="Unassembled WGS sequence"/>
</dbReference>
<protein>
    <submittedName>
        <fullName evidence="1">Uncharacterized protein</fullName>
    </submittedName>
</protein>
<accession>A0A8H5LL18</accession>
<sequence length="355" mass="39739">MDYNSNPHLPAPNPDDYHFEDWIHTAHISNDPFGVNAFSGYSTNIDFASDLNTSSAMESFSRPPLFRRLSAENSGEAIQSLTISTAFQESPDDLDRPTPDTILISSDSVAFHVAQASLLNASDNSFGGLLPITSEYKIERVRYLPKVQSSELNVMLHIIYATNWAHFCPSLQVIIRAIDHLPKYGIAPNTWITTTNPIYDLLLLYVPIYPLDIYSLCGRHDIYELATAVSPHLLSFDLSSLTGEDAESIGSLYLTRLFRLHRSRVEALVDSLMPAPNLHNPTQDCGYESQKTLLSAWTMAVTYLSRCAKPDITTGDIRNVFDSMTTQITCKDCLKGRDDRVNKIVLNWTLTKITI</sequence>
<dbReference type="AlphaFoldDB" id="A0A8H5LL18"/>
<evidence type="ECO:0000313" key="2">
    <source>
        <dbReference type="Proteomes" id="UP000559256"/>
    </source>
</evidence>
<comment type="caution">
    <text evidence="1">The sequence shown here is derived from an EMBL/GenBank/DDBJ whole genome shotgun (WGS) entry which is preliminary data.</text>
</comment>
<evidence type="ECO:0000313" key="1">
    <source>
        <dbReference type="EMBL" id="KAF5361445.1"/>
    </source>
</evidence>
<organism evidence="1 2">
    <name type="scientific">Tetrapyrgos nigripes</name>
    <dbReference type="NCBI Taxonomy" id="182062"/>
    <lineage>
        <taxon>Eukaryota</taxon>
        <taxon>Fungi</taxon>
        <taxon>Dikarya</taxon>
        <taxon>Basidiomycota</taxon>
        <taxon>Agaricomycotina</taxon>
        <taxon>Agaricomycetes</taxon>
        <taxon>Agaricomycetidae</taxon>
        <taxon>Agaricales</taxon>
        <taxon>Marasmiineae</taxon>
        <taxon>Marasmiaceae</taxon>
        <taxon>Tetrapyrgos</taxon>
    </lineage>
</organism>
<dbReference type="EMBL" id="JAACJM010000040">
    <property type="protein sequence ID" value="KAF5361445.1"/>
    <property type="molecule type" value="Genomic_DNA"/>
</dbReference>